<evidence type="ECO:0000313" key="3">
    <source>
        <dbReference type="EMBL" id="PIN01536.1"/>
    </source>
</evidence>
<dbReference type="Pfam" id="PF23598">
    <property type="entry name" value="LRR_14"/>
    <property type="match status" value="1"/>
</dbReference>
<dbReference type="PANTHER" id="PTHR47186:SF3">
    <property type="entry name" value="OS09G0267800 PROTEIN"/>
    <property type="match status" value="1"/>
</dbReference>
<name>A0A2G9G8C9_9LAMI</name>
<comment type="caution">
    <text evidence="3">The sequence shown here is derived from an EMBL/GenBank/DDBJ whole genome shotgun (WGS) entry which is preliminary data.</text>
</comment>
<dbReference type="Gene3D" id="3.80.10.10">
    <property type="entry name" value="Ribonuclease Inhibitor"/>
    <property type="match status" value="1"/>
</dbReference>
<feature type="domain" description="Disease resistance R13L4/SHOC-2-like LRR" evidence="2">
    <location>
        <begin position="152"/>
        <end position="428"/>
    </location>
</feature>
<dbReference type="STRING" id="429701.A0A2G9G8C9"/>
<evidence type="ECO:0000259" key="2">
    <source>
        <dbReference type="Pfam" id="PF23598"/>
    </source>
</evidence>
<keyword evidence="4" id="KW-1185">Reference proteome</keyword>
<evidence type="ECO:0000256" key="1">
    <source>
        <dbReference type="ARBA" id="ARBA00022737"/>
    </source>
</evidence>
<evidence type="ECO:0000313" key="4">
    <source>
        <dbReference type="Proteomes" id="UP000231279"/>
    </source>
</evidence>
<keyword evidence="1" id="KW-0677">Repeat</keyword>
<reference evidence="4" key="1">
    <citation type="journal article" date="2018" name="Gigascience">
        <title>Genome assembly of the Pink Ipe (Handroanthus impetiginosus, Bignoniaceae), a highly valued, ecologically keystone Neotropical timber forest tree.</title>
        <authorList>
            <person name="Silva-Junior O.B."/>
            <person name="Grattapaglia D."/>
            <person name="Novaes E."/>
            <person name="Collevatti R.G."/>
        </authorList>
    </citation>
    <scope>NUCLEOTIDE SEQUENCE [LARGE SCALE GENOMIC DNA]</scope>
    <source>
        <strain evidence="4">cv. UFG-1</strain>
    </source>
</reference>
<dbReference type="Proteomes" id="UP000231279">
    <property type="component" value="Unassembled WGS sequence"/>
</dbReference>
<dbReference type="OrthoDB" id="913215at2759"/>
<organism evidence="3 4">
    <name type="scientific">Handroanthus impetiginosus</name>
    <dbReference type="NCBI Taxonomy" id="429701"/>
    <lineage>
        <taxon>Eukaryota</taxon>
        <taxon>Viridiplantae</taxon>
        <taxon>Streptophyta</taxon>
        <taxon>Embryophyta</taxon>
        <taxon>Tracheophyta</taxon>
        <taxon>Spermatophyta</taxon>
        <taxon>Magnoliopsida</taxon>
        <taxon>eudicotyledons</taxon>
        <taxon>Gunneridae</taxon>
        <taxon>Pentapetalae</taxon>
        <taxon>asterids</taxon>
        <taxon>lamiids</taxon>
        <taxon>Lamiales</taxon>
        <taxon>Bignoniaceae</taxon>
        <taxon>Crescentiina</taxon>
        <taxon>Tabebuia alliance</taxon>
        <taxon>Handroanthus</taxon>
    </lineage>
</organism>
<sequence length="465" mass="53760">MGQFPNCKNIEADKLYFLLAAEDLILPGDSEKEKTSHMESLRKMLQNLAYKKLVEAQEDKVSTTRMYKSCRLHAKTRSFCMIKGEDEDFFEIVDIKDQKKVRTSTRRLAVYLGKNEDGDAIQFMSRDTVRKIRTLLIFGTSDSKEKSWPEEITYLKEFSHLRVLDFDWVNFNVRKPPKGMDKLVLLRYLGLRECFLETLLSAISKLPGLETLDLRCKMTLRKFLSNLKRLRHLFFPVVYECDGNGKLQLQGFQMVEIPVNFDTGACDIDDLSHFHNLQILTTILEGKHDDIAGIIKYLDAKKANNLRQSCPEIRTSTVTRHANIYIHLLHIEGQIGDSLKEVEISPNFTEMVVDGSELDDDPMNILGKLTDLRRLTLCNDAFIGREMTISTWSKFPELRILKLMNLQYLQKVTFKEGTMPKLSTLEIKKCEGLEKVMMSKAWDNRLPLAQAKKRDDVYLVEPPLQ</sequence>
<dbReference type="InterPro" id="IPR055414">
    <property type="entry name" value="LRR_R13L4/SHOC2-like"/>
</dbReference>
<gene>
    <name evidence="3" type="ORF">CDL12_25957</name>
</gene>
<dbReference type="EMBL" id="NKXS01006371">
    <property type="protein sequence ID" value="PIN01536.1"/>
    <property type="molecule type" value="Genomic_DNA"/>
</dbReference>
<proteinExistence type="predicted"/>
<dbReference type="PANTHER" id="PTHR47186">
    <property type="entry name" value="LEUCINE-RICH REPEAT-CONTAINING PROTEIN 57"/>
    <property type="match status" value="1"/>
</dbReference>
<dbReference type="InterPro" id="IPR032675">
    <property type="entry name" value="LRR_dom_sf"/>
</dbReference>
<dbReference type="AlphaFoldDB" id="A0A2G9G8C9"/>
<accession>A0A2G9G8C9</accession>
<dbReference type="SUPFAM" id="SSF52058">
    <property type="entry name" value="L domain-like"/>
    <property type="match status" value="1"/>
</dbReference>
<protein>
    <recommendedName>
        <fullName evidence="2">Disease resistance R13L4/SHOC-2-like LRR domain-containing protein</fullName>
    </recommendedName>
</protein>